<evidence type="ECO:0000256" key="7">
    <source>
        <dbReference type="SAM" id="SignalP"/>
    </source>
</evidence>
<evidence type="ECO:0000313" key="10">
    <source>
        <dbReference type="Proteomes" id="UP000694557"/>
    </source>
</evidence>
<evidence type="ECO:0000313" key="9">
    <source>
        <dbReference type="Ensembl" id="ENSOKIP00005002424.1"/>
    </source>
</evidence>
<dbReference type="Proteomes" id="UP000694557">
    <property type="component" value="Unassembled WGS sequence"/>
</dbReference>
<dbReference type="InterPro" id="IPR007110">
    <property type="entry name" value="Ig-like_dom"/>
</dbReference>
<dbReference type="PANTHER" id="PTHR11640">
    <property type="entry name" value="NEPHRIN"/>
    <property type="match status" value="1"/>
</dbReference>
<keyword evidence="6" id="KW-0812">Transmembrane</keyword>
<feature type="signal peptide" evidence="7">
    <location>
        <begin position="1"/>
        <end position="20"/>
    </location>
</feature>
<feature type="domain" description="Ig-like" evidence="8">
    <location>
        <begin position="122"/>
        <end position="220"/>
    </location>
</feature>
<evidence type="ECO:0000256" key="6">
    <source>
        <dbReference type="SAM" id="Phobius"/>
    </source>
</evidence>
<dbReference type="InterPro" id="IPR003599">
    <property type="entry name" value="Ig_sub"/>
</dbReference>
<dbReference type="SMART" id="SM00409">
    <property type="entry name" value="IG"/>
    <property type="match status" value="2"/>
</dbReference>
<feature type="transmembrane region" description="Helical" evidence="6">
    <location>
        <begin position="241"/>
        <end position="264"/>
    </location>
</feature>
<dbReference type="CDD" id="cd00096">
    <property type="entry name" value="Ig"/>
    <property type="match status" value="1"/>
</dbReference>
<protein>
    <submittedName>
        <fullName evidence="9">Si:ch211-79k12.1</fullName>
    </submittedName>
</protein>
<dbReference type="Gene3D" id="2.60.40.10">
    <property type="entry name" value="Immunoglobulins"/>
    <property type="match status" value="2"/>
</dbReference>
<dbReference type="InterPro" id="IPR036179">
    <property type="entry name" value="Ig-like_dom_sf"/>
</dbReference>
<keyword evidence="3" id="KW-1015">Disulfide bond</keyword>
<gene>
    <name evidence="9" type="primary">LOC109906767</name>
</gene>
<dbReference type="InterPro" id="IPR003006">
    <property type="entry name" value="Ig/MHC_CS"/>
</dbReference>
<keyword evidence="7" id="KW-0732">Signal</keyword>
<keyword evidence="6" id="KW-1133">Transmembrane helix</keyword>
<evidence type="ECO:0000256" key="4">
    <source>
        <dbReference type="ARBA" id="ARBA00023180"/>
    </source>
</evidence>
<reference evidence="9" key="2">
    <citation type="submission" date="2025-09" db="UniProtKB">
        <authorList>
            <consortium name="Ensembl"/>
        </authorList>
    </citation>
    <scope>IDENTIFICATION</scope>
</reference>
<evidence type="ECO:0000256" key="2">
    <source>
        <dbReference type="ARBA" id="ARBA00023136"/>
    </source>
</evidence>
<dbReference type="InterPro" id="IPR051275">
    <property type="entry name" value="Cell_adhesion_signaling"/>
</dbReference>
<reference evidence="9" key="1">
    <citation type="submission" date="2025-08" db="UniProtKB">
        <authorList>
            <consortium name="Ensembl"/>
        </authorList>
    </citation>
    <scope>IDENTIFICATION</scope>
</reference>
<organism evidence="9 10">
    <name type="scientific">Oncorhynchus kisutch</name>
    <name type="common">Coho salmon</name>
    <name type="synonym">Salmo kisutch</name>
    <dbReference type="NCBI Taxonomy" id="8019"/>
    <lineage>
        <taxon>Eukaryota</taxon>
        <taxon>Metazoa</taxon>
        <taxon>Chordata</taxon>
        <taxon>Craniata</taxon>
        <taxon>Vertebrata</taxon>
        <taxon>Euteleostomi</taxon>
        <taxon>Actinopterygii</taxon>
        <taxon>Neopterygii</taxon>
        <taxon>Teleostei</taxon>
        <taxon>Protacanthopterygii</taxon>
        <taxon>Salmoniformes</taxon>
        <taxon>Salmonidae</taxon>
        <taxon>Salmoninae</taxon>
        <taxon>Oncorhynchus</taxon>
    </lineage>
</organism>
<dbReference type="SUPFAM" id="SSF48726">
    <property type="entry name" value="Immunoglobulin"/>
    <property type="match status" value="2"/>
</dbReference>
<accession>A0A8C7EZE2</accession>
<comment type="subcellular location">
    <subcellularLocation>
        <location evidence="1">Membrane</location>
        <topology evidence="1">Single-pass type I membrane protein</topology>
    </subcellularLocation>
</comment>
<feature type="chain" id="PRO_5034745000" evidence="7">
    <location>
        <begin position="21"/>
        <end position="478"/>
    </location>
</feature>
<sequence>MRGFILFAILVIAHAHSSIAALIIQGPDKPVLENDEVTLECLLSDSELNTSQVHFEKFSKYMNKWYRLEEESMYRRCIPGVILRREASQLLLSIRGIHSYFHQGLYRCVADNATAPDNSSQPLAITVEYIRELSVYDVSSSSRKFIKENLLVTLGEDVEVECSTTASEAPQYFWQKYGEDWIVPSSKLRLKNVRMEDGGDYTCMAEHPTLSSLKKSSTISITVLPATNGRLNKAWYDSTNLVLMTSVAGAVLLVLILSITVFLVRRAKQAKSTKGPMLEKRADVQTPVLPTYRLEKRADVQTPVLPTYRLEKRADVQTPVLPTYRLEKRADVQTPVLPTYRLEKRADVQTPVLPTYRLEKRADVQTPVLPTYRLEKRADVQTPVLPTYRLEKRADVQTPVLPTYRLEKRADVQTPVLPTYRLEKRADVQTPVLPTYRLEKRADVQTPVLPTYRLEKRADVQTPVLPAYRLEKRADVQT</sequence>
<dbReference type="PROSITE" id="PS50835">
    <property type="entry name" value="IG_LIKE"/>
    <property type="match status" value="2"/>
</dbReference>
<evidence type="ECO:0000256" key="5">
    <source>
        <dbReference type="ARBA" id="ARBA00023319"/>
    </source>
</evidence>
<dbReference type="Ensembl" id="ENSOKIT00005002549.1">
    <property type="protein sequence ID" value="ENSOKIP00005002424.1"/>
    <property type="gene ID" value="ENSOKIG00005001165.1"/>
</dbReference>
<evidence type="ECO:0000256" key="3">
    <source>
        <dbReference type="ARBA" id="ARBA00023157"/>
    </source>
</evidence>
<dbReference type="InterPro" id="IPR003598">
    <property type="entry name" value="Ig_sub2"/>
</dbReference>
<keyword evidence="4" id="KW-0325">Glycoprotein</keyword>
<keyword evidence="5" id="KW-0393">Immunoglobulin domain</keyword>
<keyword evidence="2 6" id="KW-0472">Membrane</keyword>
<evidence type="ECO:0000256" key="1">
    <source>
        <dbReference type="ARBA" id="ARBA00004479"/>
    </source>
</evidence>
<dbReference type="Pfam" id="PF13927">
    <property type="entry name" value="Ig_3"/>
    <property type="match status" value="1"/>
</dbReference>
<dbReference type="InterPro" id="IPR013783">
    <property type="entry name" value="Ig-like_fold"/>
</dbReference>
<feature type="domain" description="Ig-like" evidence="8">
    <location>
        <begin position="17"/>
        <end position="120"/>
    </location>
</feature>
<dbReference type="AlphaFoldDB" id="A0A8C7EZE2"/>
<name>A0A8C7EZE2_ONCKI</name>
<dbReference type="GeneTree" id="ENSGT00390000009726"/>
<keyword evidence="10" id="KW-1185">Reference proteome</keyword>
<dbReference type="SMART" id="SM00408">
    <property type="entry name" value="IGc2"/>
    <property type="match status" value="2"/>
</dbReference>
<dbReference type="PROSITE" id="PS00290">
    <property type="entry name" value="IG_MHC"/>
    <property type="match status" value="1"/>
</dbReference>
<dbReference type="GO" id="GO:0016020">
    <property type="term" value="C:membrane"/>
    <property type="evidence" value="ECO:0007669"/>
    <property type="project" value="UniProtKB-SubCell"/>
</dbReference>
<evidence type="ECO:0000259" key="8">
    <source>
        <dbReference type="PROSITE" id="PS50835"/>
    </source>
</evidence>
<proteinExistence type="predicted"/>